<gene>
    <name evidence="3" type="primary">yfkN_1</name>
    <name evidence="3" type="ORF">UMC4404_03541</name>
</gene>
<proteinExistence type="inferred from homology"/>
<comment type="similarity">
    <text evidence="1">Belongs to the 5'-nucleotidase family.</text>
</comment>
<dbReference type="Gene3D" id="3.60.21.10">
    <property type="match status" value="1"/>
</dbReference>
<keyword evidence="1" id="KW-0547">Nucleotide-binding</keyword>
<dbReference type="RefSeq" id="WP_057558885.1">
    <property type="nucleotide sequence ID" value="NZ_CDNY01000003.1"/>
</dbReference>
<dbReference type="AlphaFoldDB" id="A0A9P1P8T7"/>
<reference evidence="4" key="1">
    <citation type="submission" date="2015-01" db="EMBL/GenBank/DDBJ databases">
        <authorList>
            <person name="Aslett A.Martin."/>
            <person name="De Silva Nishadi"/>
        </authorList>
    </citation>
    <scope>NUCLEOTIDE SEQUENCE [LARGE SCALE GENOMIC DNA]</scope>
    <source>
        <strain evidence="4">UMC4404</strain>
    </source>
</reference>
<sequence>MRKKVLLGALGLSILLIGGCKSKNTADINILATSDLHGVIPYEMVTYVENEKKKDKNTTVVDAGDFLGSEFGTSEDMDKYFQQEGKDVDNEVVTHREIPIAKEMKEAGFETVTLGNHEFVGSNKTKVDNMVGDFEKQGISVLSANIYKQNGDSYIKPYVIKEIKTPNGTVKLGILGLTIKEVGEKIDYVDGKKVTAKSLELKDQPGFKDKLYMNDLVEDAKKWVKVMKEKDKADIIVAVAHTGEKPKKPKNPGNRIQDLAQNVDGIDAIVAGHNHVQIKQHDYKNKSGETVIVTEPGKHGECMSKINLKVEKSKDGWKVDSKSSDIVQFEKSKNINKKLFDNSVKFMMGIESISEKIGENISLSKTNDLRWDKAYVFKPETPREKIYDTVGYKFARITETDNVYRVILMDKGKVVFYSDWTNYLMPYTMDFDNANFKYGVFVMTPGKNDYFKVSKGDKNPYNDIYSVRLIYQNK</sequence>
<comment type="caution">
    <text evidence="3">The sequence shown here is derived from an EMBL/GenBank/DDBJ whole genome shotgun (WGS) entry which is preliminary data.</text>
</comment>
<evidence type="ECO:0000259" key="2">
    <source>
        <dbReference type="Pfam" id="PF00149"/>
    </source>
</evidence>
<name>A0A9P1P8T7_PARSO</name>
<dbReference type="GO" id="GO:0009166">
    <property type="term" value="P:nucleotide catabolic process"/>
    <property type="evidence" value="ECO:0007669"/>
    <property type="project" value="InterPro"/>
</dbReference>
<protein>
    <submittedName>
        <fullName evidence="3">Membrane-associated nucleotidase</fullName>
    </submittedName>
</protein>
<dbReference type="GO" id="GO:0030288">
    <property type="term" value="C:outer membrane-bounded periplasmic space"/>
    <property type="evidence" value="ECO:0007669"/>
    <property type="project" value="TreeGrafter"/>
</dbReference>
<dbReference type="PROSITE" id="PS51257">
    <property type="entry name" value="PROKAR_LIPOPROTEIN"/>
    <property type="match status" value="1"/>
</dbReference>
<keyword evidence="1" id="KW-0378">Hydrolase</keyword>
<dbReference type="InterPro" id="IPR029052">
    <property type="entry name" value="Metallo-depent_PP-like"/>
</dbReference>
<evidence type="ECO:0000256" key="1">
    <source>
        <dbReference type="RuleBase" id="RU362119"/>
    </source>
</evidence>
<dbReference type="PANTHER" id="PTHR11575:SF6">
    <property type="entry name" value="2',3'-CYCLIC-NUCLEOTIDE 2'-PHOSPHODIESTERASE_3'-NUCLEOTIDASE"/>
    <property type="match status" value="1"/>
</dbReference>
<dbReference type="InterPro" id="IPR004843">
    <property type="entry name" value="Calcineurin-like_PHP"/>
</dbReference>
<dbReference type="Pfam" id="PF00149">
    <property type="entry name" value="Metallophos"/>
    <property type="match status" value="1"/>
</dbReference>
<organism evidence="3 4">
    <name type="scientific">Paraclostridium sordellii</name>
    <name type="common">Clostridium sordellii</name>
    <dbReference type="NCBI Taxonomy" id="1505"/>
    <lineage>
        <taxon>Bacteria</taxon>
        <taxon>Bacillati</taxon>
        <taxon>Bacillota</taxon>
        <taxon>Clostridia</taxon>
        <taxon>Peptostreptococcales</taxon>
        <taxon>Peptostreptococcaceae</taxon>
        <taxon>Paraclostridium</taxon>
    </lineage>
</organism>
<dbReference type="SUPFAM" id="SSF56300">
    <property type="entry name" value="Metallo-dependent phosphatases"/>
    <property type="match status" value="1"/>
</dbReference>
<dbReference type="Proteomes" id="UP000049685">
    <property type="component" value="Unassembled WGS sequence"/>
</dbReference>
<dbReference type="GO" id="GO:0000166">
    <property type="term" value="F:nucleotide binding"/>
    <property type="evidence" value="ECO:0007669"/>
    <property type="project" value="UniProtKB-KW"/>
</dbReference>
<evidence type="ECO:0000313" key="4">
    <source>
        <dbReference type="Proteomes" id="UP000049685"/>
    </source>
</evidence>
<dbReference type="PRINTS" id="PR01607">
    <property type="entry name" value="APYRASEFAMLY"/>
</dbReference>
<feature type="domain" description="Calcineurin-like phosphoesterase" evidence="2">
    <location>
        <begin position="29"/>
        <end position="276"/>
    </location>
</feature>
<accession>A0A9P1P8T7</accession>
<evidence type="ECO:0000313" key="3">
    <source>
        <dbReference type="EMBL" id="CEO32374.1"/>
    </source>
</evidence>
<dbReference type="InterPro" id="IPR006179">
    <property type="entry name" value="5_nucleotidase/apyrase"/>
</dbReference>
<dbReference type="GO" id="GO:0016787">
    <property type="term" value="F:hydrolase activity"/>
    <property type="evidence" value="ECO:0007669"/>
    <property type="project" value="UniProtKB-KW"/>
</dbReference>
<dbReference type="EMBL" id="CDNY01000003">
    <property type="protein sequence ID" value="CEO32374.1"/>
    <property type="molecule type" value="Genomic_DNA"/>
</dbReference>
<dbReference type="PANTHER" id="PTHR11575">
    <property type="entry name" value="5'-NUCLEOTIDASE-RELATED"/>
    <property type="match status" value="1"/>
</dbReference>